<dbReference type="Gene3D" id="2.60.40.2880">
    <property type="entry name" value="MmpS1-5, C-terminal soluble domain"/>
    <property type="match status" value="1"/>
</dbReference>
<keyword evidence="5 7" id="KW-1133">Transmembrane helix</keyword>
<comment type="similarity">
    <text evidence="2">Belongs to the MmpS family.</text>
</comment>
<dbReference type="Proteomes" id="UP000481360">
    <property type="component" value="Unassembled WGS sequence"/>
</dbReference>
<protein>
    <recommendedName>
        <fullName evidence="10">MmpS family membrane protein</fullName>
    </recommendedName>
</protein>
<dbReference type="EMBL" id="JAAMPJ010000003">
    <property type="protein sequence ID" value="NGY59760.1"/>
    <property type="molecule type" value="Genomic_DNA"/>
</dbReference>
<feature type="transmembrane region" description="Helical" evidence="7">
    <location>
        <begin position="24"/>
        <end position="43"/>
    </location>
</feature>
<evidence type="ECO:0000256" key="2">
    <source>
        <dbReference type="ARBA" id="ARBA00007531"/>
    </source>
</evidence>
<evidence type="ECO:0000313" key="8">
    <source>
        <dbReference type="EMBL" id="NGY59760.1"/>
    </source>
</evidence>
<evidence type="ECO:0008006" key="10">
    <source>
        <dbReference type="Google" id="ProtNLM"/>
    </source>
</evidence>
<name>A0A7C9VY20_9PSEU</name>
<accession>A0A7C9VY20</accession>
<comment type="caution">
    <text evidence="8">The sequence shown here is derived from an EMBL/GenBank/DDBJ whole genome shotgun (WGS) entry which is preliminary data.</text>
</comment>
<evidence type="ECO:0000256" key="1">
    <source>
        <dbReference type="ARBA" id="ARBA00004236"/>
    </source>
</evidence>
<proteinExistence type="inferred from homology"/>
<keyword evidence="9" id="KW-1185">Reference proteome</keyword>
<evidence type="ECO:0000256" key="5">
    <source>
        <dbReference type="ARBA" id="ARBA00022989"/>
    </source>
</evidence>
<evidence type="ECO:0000256" key="7">
    <source>
        <dbReference type="SAM" id="Phobius"/>
    </source>
</evidence>
<sequence length="170" mass="17738">MSSGMPPEYGLAPPLHEVPRSPKWPWVLLLIVALLAVGSVAFGPRVVEAVQRQLSEESAEDPVMSVRAQPSPATAPGVARKTVVFEVTGTGEAFNITATVGSTVRNPMNVPLPWTQTIEVPAGEPSASVMLVVVAGPDGAEVHGKYTIDGKTVREGKASGPYGVLTITDS</sequence>
<keyword evidence="6 7" id="KW-0472">Membrane</keyword>
<evidence type="ECO:0000313" key="9">
    <source>
        <dbReference type="Proteomes" id="UP000481360"/>
    </source>
</evidence>
<evidence type="ECO:0000256" key="3">
    <source>
        <dbReference type="ARBA" id="ARBA00022475"/>
    </source>
</evidence>
<keyword evidence="4 7" id="KW-0812">Transmembrane</keyword>
<dbReference type="InterPro" id="IPR038468">
    <property type="entry name" value="MmpS_C"/>
</dbReference>
<dbReference type="Pfam" id="PF05423">
    <property type="entry name" value="Mycobact_memb"/>
    <property type="match status" value="1"/>
</dbReference>
<dbReference type="GO" id="GO:0005886">
    <property type="term" value="C:plasma membrane"/>
    <property type="evidence" value="ECO:0007669"/>
    <property type="project" value="UniProtKB-SubCell"/>
</dbReference>
<comment type="subcellular location">
    <subcellularLocation>
        <location evidence="1">Cell membrane</location>
    </subcellularLocation>
</comment>
<organism evidence="8 9">
    <name type="scientific">Lentzea alba</name>
    <dbReference type="NCBI Taxonomy" id="2714351"/>
    <lineage>
        <taxon>Bacteria</taxon>
        <taxon>Bacillati</taxon>
        <taxon>Actinomycetota</taxon>
        <taxon>Actinomycetes</taxon>
        <taxon>Pseudonocardiales</taxon>
        <taxon>Pseudonocardiaceae</taxon>
        <taxon>Lentzea</taxon>
    </lineage>
</organism>
<dbReference type="AlphaFoldDB" id="A0A7C9VY20"/>
<dbReference type="InterPro" id="IPR008693">
    <property type="entry name" value="MmpS"/>
</dbReference>
<gene>
    <name evidence="8" type="ORF">G7043_12595</name>
</gene>
<reference evidence="8 9" key="1">
    <citation type="submission" date="2020-03" db="EMBL/GenBank/DDBJ databases">
        <title>Isolation and identification of active actinomycetes.</title>
        <authorList>
            <person name="Sun X."/>
        </authorList>
    </citation>
    <scope>NUCLEOTIDE SEQUENCE [LARGE SCALE GENOMIC DNA]</scope>
    <source>
        <strain evidence="8 9">NEAU-D13</strain>
    </source>
</reference>
<dbReference type="RefSeq" id="WP_166045798.1">
    <property type="nucleotide sequence ID" value="NZ_JAAMPJ010000003.1"/>
</dbReference>
<evidence type="ECO:0000256" key="6">
    <source>
        <dbReference type="ARBA" id="ARBA00023136"/>
    </source>
</evidence>
<keyword evidence="3" id="KW-1003">Cell membrane</keyword>
<evidence type="ECO:0000256" key="4">
    <source>
        <dbReference type="ARBA" id="ARBA00022692"/>
    </source>
</evidence>